<dbReference type="GO" id="GO:0005737">
    <property type="term" value="C:cytoplasm"/>
    <property type="evidence" value="ECO:0007669"/>
    <property type="project" value="InterPro"/>
</dbReference>
<dbReference type="InterPro" id="IPR004303">
    <property type="entry name" value="PAD"/>
</dbReference>
<dbReference type="GO" id="GO:0005509">
    <property type="term" value="F:calcium ion binding"/>
    <property type="evidence" value="ECO:0007669"/>
    <property type="project" value="InterPro"/>
</dbReference>
<dbReference type="InterPro" id="IPR013530">
    <property type="entry name" value="PAD_C"/>
</dbReference>
<feature type="domain" description="Protein-arginine deiminase C-terminal" evidence="1">
    <location>
        <begin position="2"/>
        <end position="317"/>
    </location>
</feature>
<comment type="caution">
    <text evidence="2">The sequence shown here is derived from an EMBL/GenBank/DDBJ whole genome shotgun (WGS) entry which is preliminary data.</text>
</comment>
<name>A0A2H3SF19_FUSFU</name>
<dbReference type="Gene3D" id="3.75.10.10">
    <property type="entry name" value="L-arginine/glycine Amidinotransferase, Chain A"/>
    <property type="match status" value="1"/>
</dbReference>
<dbReference type="GO" id="GO:0004668">
    <property type="term" value="F:protein-arginine deiminase activity"/>
    <property type="evidence" value="ECO:0007669"/>
    <property type="project" value="InterPro"/>
</dbReference>
<dbReference type="OrthoDB" id="5102063at2759"/>
<gene>
    <name evidence="2" type="ORF">C2S_8205</name>
</gene>
<evidence type="ECO:0000313" key="3">
    <source>
        <dbReference type="Proteomes" id="UP000760494"/>
    </source>
</evidence>
<dbReference type="AlphaFoldDB" id="A0A2H3SF19"/>
<dbReference type="Pfam" id="PF03068">
    <property type="entry name" value="PAD"/>
    <property type="match status" value="1"/>
</dbReference>
<evidence type="ECO:0000313" key="2">
    <source>
        <dbReference type="EMBL" id="VTT70930.1"/>
    </source>
</evidence>
<sequence>MPGPNGTVSILIMIRCPSEVRKVSRDLFLLFRKAGAGVVQHLGVWRSNIDAGDNIEAIPPYTFKGKAGPAERLVVGKHGDKSHHVLSYLEAQESQKPLRLDTSWLAFGHVDEFFQLIPAKDDRGWVAVISDHRLAIKLLEDTEMAGHGSLPAISRKKNTRWPKSCHVSECHQPVNSITVSQTLSDKRLIMLNDVCAERIDKNINILKADVGLTNEDIIRIPSLFIESNSMEFEGPCWGLKVGAFFPAVINNLVLTGYNTCIAPHPWVQLSEGRYFVEEIRNKYAEIGMKIEFIDDWNSHYRVHCSTNSSRNMSAKWWRSRWVAGSDRPLVIRF</sequence>
<protein>
    <recommendedName>
        <fullName evidence="1">Protein-arginine deiminase C-terminal domain-containing protein</fullName>
    </recommendedName>
</protein>
<organism evidence="2 3">
    <name type="scientific">Fusarium fujikuroi</name>
    <name type="common">Bakanae and foot rot disease fungus</name>
    <name type="synonym">Gibberella fujikuroi</name>
    <dbReference type="NCBI Taxonomy" id="5127"/>
    <lineage>
        <taxon>Eukaryota</taxon>
        <taxon>Fungi</taxon>
        <taxon>Dikarya</taxon>
        <taxon>Ascomycota</taxon>
        <taxon>Pezizomycotina</taxon>
        <taxon>Sordariomycetes</taxon>
        <taxon>Hypocreomycetidae</taxon>
        <taxon>Hypocreales</taxon>
        <taxon>Nectriaceae</taxon>
        <taxon>Fusarium</taxon>
        <taxon>Fusarium fujikuroi species complex</taxon>
    </lineage>
</organism>
<accession>A0A2H3SF19</accession>
<reference evidence="2" key="1">
    <citation type="submission" date="2019-05" db="EMBL/GenBank/DDBJ databases">
        <authorList>
            <person name="Piombo E."/>
        </authorList>
    </citation>
    <scope>NUCLEOTIDE SEQUENCE</scope>
    <source>
        <strain evidence="2">C2S</strain>
    </source>
</reference>
<dbReference type="SUPFAM" id="SSF55909">
    <property type="entry name" value="Pentein"/>
    <property type="match status" value="1"/>
</dbReference>
<evidence type="ECO:0000259" key="1">
    <source>
        <dbReference type="Pfam" id="PF03068"/>
    </source>
</evidence>
<dbReference type="PANTHER" id="PTHR10837">
    <property type="entry name" value="PEPTIDYLARGININE DEIMINASE"/>
    <property type="match status" value="1"/>
</dbReference>
<dbReference type="EMBL" id="CABFJX010000312">
    <property type="protein sequence ID" value="VTT70930.1"/>
    <property type="molecule type" value="Genomic_DNA"/>
</dbReference>
<dbReference type="PANTHER" id="PTHR10837:SF8">
    <property type="entry name" value="PROTEIN-ARGININE DEIMINASE"/>
    <property type="match status" value="1"/>
</dbReference>
<dbReference type="Proteomes" id="UP000760494">
    <property type="component" value="Unassembled WGS sequence"/>
</dbReference>
<proteinExistence type="predicted"/>